<proteinExistence type="predicted"/>
<comment type="caution">
    <text evidence="1">The sequence shown here is derived from an EMBL/GenBank/DDBJ whole genome shotgun (WGS) entry which is preliminary data.</text>
</comment>
<sequence>MPTRSVAQCSALGSSLWGYRIGKMSGATRCPEEEHVTDSTTVGLRAYAHPFLSLSLSPTILPLCCPSVAASCLCRPVRCSS</sequence>
<dbReference type="EMBL" id="CAAALY010245164">
    <property type="protein sequence ID" value="VEL33096.1"/>
    <property type="molecule type" value="Genomic_DNA"/>
</dbReference>
<gene>
    <name evidence="1" type="ORF">PXEA_LOCUS26536</name>
</gene>
<evidence type="ECO:0000313" key="1">
    <source>
        <dbReference type="EMBL" id="VEL33096.1"/>
    </source>
</evidence>
<protein>
    <submittedName>
        <fullName evidence="1">Uncharacterized protein</fullName>
    </submittedName>
</protein>
<accession>A0A3S5BPC3</accession>
<reference evidence="1" key="1">
    <citation type="submission" date="2018-11" db="EMBL/GenBank/DDBJ databases">
        <authorList>
            <consortium name="Pathogen Informatics"/>
        </authorList>
    </citation>
    <scope>NUCLEOTIDE SEQUENCE</scope>
</reference>
<organism evidence="1 2">
    <name type="scientific">Protopolystoma xenopodis</name>
    <dbReference type="NCBI Taxonomy" id="117903"/>
    <lineage>
        <taxon>Eukaryota</taxon>
        <taxon>Metazoa</taxon>
        <taxon>Spiralia</taxon>
        <taxon>Lophotrochozoa</taxon>
        <taxon>Platyhelminthes</taxon>
        <taxon>Monogenea</taxon>
        <taxon>Polyopisthocotylea</taxon>
        <taxon>Polystomatidea</taxon>
        <taxon>Polystomatidae</taxon>
        <taxon>Protopolystoma</taxon>
    </lineage>
</organism>
<evidence type="ECO:0000313" key="2">
    <source>
        <dbReference type="Proteomes" id="UP000784294"/>
    </source>
</evidence>
<name>A0A3S5BPC3_9PLAT</name>
<dbReference type="Proteomes" id="UP000784294">
    <property type="component" value="Unassembled WGS sequence"/>
</dbReference>
<dbReference type="AlphaFoldDB" id="A0A3S5BPC3"/>
<keyword evidence="2" id="KW-1185">Reference proteome</keyword>